<reference evidence="2 3" key="1">
    <citation type="submission" date="2013-11" db="EMBL/GenBank/DDBJ databases">
        <title>Single cell genomics of uncultured Tannerella BU063 (oral taxon 286).</title>
        <authorList>
            <person name="Beall C.J."/>
            <person name="Campbell A.G."/>
            <person name="Griffen A.L."/>
            <person name="Podar M."/>
            <person name="Leys E.J."/>
        </authorList>
    </citation>
    <scope>NUCLEOTIDE SEQUENCE [LARGE SCALE GENOMIC DNA]</scope>
    <source>
        <strain evidence="2">Cell 2</strain>
    </source>
</reference>
<dbReference type="Proteomes" id="UP000018837">
    <property type="component" value="Unassembled WGS sequence"/>
</dbReference>
<dbReference type="PANTHER" id="PTHR30327:SF1">
    <property type="entry name" value="UPF0301 PROTEIN YQGE"/>
    <property type="match status" value="1"/>
</dbReference>
<dbReference type="Pfam" id="PF02622">
    <property type="entry name" value="DUF179"/>
    <property type="match status" value="1"/>
</dbReference>
<comment type="caution">
    <text evidence="2">The sequence shown here is derived from an EMBL/GenBank/DDBJ whole genome shotgun (WGS) entry which is preliminary data.</text>
</comment>
<evidence type="ECO:0000256" key="1">
    <source>
        <dbReference type="ARBA" id="ARBA00009600"/>
    </source>
</evidence>
<dbReference type="PANTHER" id="PTHR30327">
    <property type="entry name" value="UNCHARACTERIZED PROTEIN YQGE"/>
    <property type="match status" value="1"/>
</dbReference>
<dbReference type="EMBL" id="AYUF01000491">
    <property type="protein sequence ID" value="ETK01101.1"/>
    <property type="molecule type" value="Genomic_DNA"/>
</dbReference>
<dbReference type="GO" id="GO:0005829">
    <property type="term" value="C:cytosol"/>
    <property type="evidence" value="ECO:0007669"/>
    <property type="project" value="TreeGrafter"/>
</dbReference>
<dbReference type="AlphaFoldDB" id="W2C3U9"/>
<proteinExistence type="inferred from homology"/>
<dbReference type="Gene3D" id="3.40.1740.10">
    <property type="entry name" value="VC0467-like"/>
    <property type="match status" value="1"/>
</dbReference>
<organism evidence="2 3">
    <name type="scientific">Tannerella sp. oral taxon BU063 isolate Cell 2</name>
    <dbReference type="NCBI Taxonomy" id="1411148"/>
    <lineage>
        <taxon>Bacteria</taxon>
        <taxon>Pseudomonadati</taxon>
        <taxon>Bacteroidota</taxon>
        <taxon>Bacteroidia</taxon>
        <taxon>Bacteroidales</taxon>
        <taxon>Tannerellaceae</taxon>
        <taxon>Tannerella</taxon>
    </lineage>
</organism>
<accession>W2C3U9</accession>
<dbReference type="InterPro" id="IPR003774">
    <property type="entry name" value="AlgH-like"/>
</dbReference>
<dbReference type="PATRIC" id="fig|1411148.3.peg.1888"/>
<evidence type="ECO:0000313" key="3">
    <source>
        <dbReference type="Proteomes" id="UP000018837"/>
    </source>
</evidence>
<name>W2C3U9_9BACT</name>
<protein>
    <submittedName>
        <fullName evidence="2">Uncharacterized protein</fullName>
    </submittedName>
</protein>
<gene>
    <name evidence="2" type="ORF">N425_11525</name>
</gene>
<comment type="similarity">
    <text evidence="1">Belongs to the UPF0301 (AlgH) family.</text>
</comment>
<sequence length="197" mass="22604">MISYRDNFQVKHNDLKPEKGKILISEPFLQDAYFQRSVVLLIEHGGEGSMGFVVNKQTDLIVNDFFPELKERPVIPIYLGGPVSPNHLFFIHSLGMAIPGSVEIGEDLYFDGDFEVLKHHLKSDNSAYGQVKFFLGYSGWTKEQLDREIVCNSWLVGHSSCRSLILARDDSFWNHVVERLGHPYSTWINYPKNPEMN</sequence>
<evidence type="ECO:0000313" key="2">
    <source>
        <dbReference type="EMBL" id="ETK01101.1"/>
    </source>
</evidence>
<dbReference type="SUPFAM" id="SSF143456">
    <property type="entry name" value="VC0467-like"/>
    <property type="match status" value="1"/>
</dbReference>